<sequence>MILVTGTIRLPAARLDAALPVMREMIAQSRAEDGCIDYSYARDLLDPDLIRVAEMWRSREALDAHFGAPHLARWRQSWAGLGITDRNLVLHEVHASSPT</sequence>
<dbReference type="Gene3D" id="3.30.70.100">
    <property type="match status" value="1"/>
</dbReference>
<keyword evidence="2" id="KW-0503">Monooxygenase</keyword>
<proteinExistence type="predicted"/>
<dbReference type="SUPFAM" id="SSF54909">
    <property type="entry name" value="Dimeric alpha+beta barrel"/>
    <property type="match status" value="1"/>
</dbReference>
<dbReference type="Proteomes" id="UP000309848">
    <property type="component" value="Unassembled WGS sequence"/>
</dbReference>
<reference evidence="2 3" key="1">
    <citation type="submission" date="2019-04" db="EMBL/GenBank/DDBJ databases">
        <title>Sphingomonas psychrotolerans sp. nov., isolated from soil in the Tianshan Mountains, Xinjiang, China.</title>
        <authorList>
            <person name="Luo Y."/>
            <person name="Sheng H."/>
        </authorList>
    </citation>
    <scope>NUCLEOTIDE SEQUENCE [LARGE SCALE GENOMIC DNA]</scope>
    <source>
        <strain evidence="2 3">KIS18-15</strain>
    </source>
</reference>
<dbReference type="EMBL" id="SRXU01000006">
    <property type="protein sequence ID" value="TGX40722.1"/>
    <property type="molecule type" value="Genomic_DNA"/>
</dbReference>
<dbReference type="InterPro" id="IPR007138">
    <property type="entry name" value="ABM_dom"/>
</dbReference>
<dbReference type="RefSeq" id="WP_135986240.1">
    <property type="nucleotide sequence ID" value="NZ_JAASQM010000005.1"/>
</dbReference>
<dbReference type="Pfam" id="PF03992">
    <property type="entry name" value="ABM"/>
    <property type="match status" value="1"/>
</dbReference>
<evidence type="ECO:0000313" key="3">
    <source>
        <dbReference type="Proteomes" id="UP000309848"/>
    </source>
</evidence>
<feature type="domain" description="ABM" evidence="1">
    <location>
        <begin position="2"/>
        <end position="93"/>
    </location>
</feature>
<dbReference type="AlphaFoldDB" id="A0A4V3QW07"/>
<comment type="caution">
    <text evidence="2">The sequence shown here is derived from an EMBL/GenBank/DDBJ whole genome shotgun (WGS) entry which is preliminary data.</text>
</comment>
<dbReference type="OrthoDB" id="287932at2"/>
<dbReference type="InterPro" id="IPR011008">
    <property type="entry name" value="Dimeric_a/b-barrel"/>
</dbReference>
<gene>
    <name evidence="2" type="ORF">E5A74_14620</name>
</gene>
<evidence type="ECO:0000259" key="1">
    <source>
        <dbReference type="PROSITE" id="PS51725"/>
    </source>
</evidence>
<organism evidence="2 3">
    <name type="scientific">Sphingomonas naasensis</name>
    <dbReference type="NCBI Taxonomy" id="1344951"/>
    <lineage>
        <taxon>Bacteria</taxon>
        <taxon>Pseudomonadati</taxon>
        <taxon>Pseudomonadota</taxon>
        <taxon>Alphaproteobacteria</taxon>
        <taxon>Sphingomonadales</taxon>
        <taxon>Sphingomonadaceae</taxon>
        <taxon>Sphingomonas</taxon>
    </lineage>
</organism>
<accession>A0A4V3QW07</accession>
<evidence type="ECO:0000313" key="2">
    <source>
        <dbReference type="EMBL" id="TGX40722.1"/>
    </source>
</evidence>
<keyword evidence="3" id="KW-1185">Reference proteome</keyword>
<dbReference type="PROSITE" id="PS51725">
    <property type="entry name" value="ABM"/>
    <property type="match status" value="1"/>
</dbReference>
<dbReference type="GO" id="GO:0004497">
    <property type="term" value="F:monooxygenase activity"/>
    <property type="evidence" value="ECO:0007669"/>
    <property type="project" value="UniProtKB-KW"/>
</dbReference>
<name>A0A4V3QW07_9SPHN</name>
<protein>
    <submittedName>
        <fullName evidence="2">Antibiotic biosynthesis monooxygenase</fullName>
    </submittedName>
</protein>
<keyword evidence="2" id="KW-0560">Oxidoreductase</keyword>